<dbReference type="RefSeq" id="XP_014503221.1">
    <property type="nucleotide sequence ID" value="XM_014647735.1"/>
</dbReference>
<sequence>MGYVNVKELWYSLGCGPVLEDCLEPLSDDKGACHVVNIAMLNGEAHLYAIHMVCEPEYVLELEAVGTVEPQGVVEVQTETANDGVEAHVQADVEGQVEVEGEVEGHEDAEEDGVVESDNTDDDRDGYGDFGVFSMPKSMEQYKWEVGTYFLEKKDFIEAIKTYGVENGRKLKVYKNDKRRVRVKCSGAKGKCPWNAYCAYKTVEKTWQLRKIVDKHTCSREFNIRLMTSKWLSGRLEKTIKENPNINLYNIHNKVSKKWNIGVSPSTTCRAKTIAIKQIEGDFKEQYKRVYDYANELLRSNPGSTVKVHVEPNEETRIFKRLYVCLKACKDNFVSCRPIIGLDGSFLKGKYGGELLTAVARDGNDQMCPLAYAVVEVENEDNWGWFLELLIDDLGGVELSSKITYVSDQQKGLLPALQELLPGVEQRFSVRHIYANLRKRFPGQILKRLLWKAATSTHPQAWEATMREIKDVNPDAFKYLVTIPPRFWSRSRFTGQAICDTLVNNMSEAFNSVILHARGKPIITMMEEIRLYLMKRWATNRQKITTSESSLCPKIKNRFEKELQLTKYWIPSWSGLRIFEVRHTSMISEKYVVDIDKFECSCRKWTLTGIPCCHALAAMTFLNINGQDHVPHWFTKSTYQETYTPIIYPVNDPEIWEITSHPDVLPPPKRNKVAVFSKSDLSAHIGVFYKIRKKNNGVLDFKGDSKGTDCRRGDSCC</sequence>
<dbReference type="PANTHER" id="PTHR31973">
    <property type="entry name" value="POLYPROTEIN, PUTATIVE-RELATED"/>
    <property type="match status" value="1"/>
</dbReference>
<keyword evidence="2 4" id="KW-0863">Zinc-finger</keyword>
<accession>A0A1S3UB21</accession>
<evidence type="ECO:0000256" key="4">
    <source>
        <dbReference type="PROSITE-ProRule" id="PRU00325"/>
    </source>
</evidence>
<feature type="region of interest" description="Disordered" evidence="5">
    <location>
        <begin position="100"/>
        <end position="126"/>
    </location>
</feature>
<evidence type="ECO:0000256" key="2">
    <source>
        <dbReference type="ARBA" id="ARBA00022771"/>
    </source>
</evidence>
<dbReference type="GO" id="GO:0008270">
    <property type="term" value="F:zinc ion binding"/>
    <property type="evidence" value="ECO:0007669"/>
    <property type="project" value="UniProtKB-KW"/>
</dbReference>
<feature type="domain" description="SWIM-type" evidence="6">
    <location>
        <begin position="591"/>
        <end position="623"/>
    </location>
</feature>
<dbReference type="InterPro" id="IPR004332">
    <property type="entry name" value="Transposase_MuDR"/>
</dbReference>
<dbReference type="AlphaFoldDB" id="A0A1S3UB21"/>
<gene>
    <name evidence="8" type="primary">LOC106763564</name>
</gene>
<evidence type="ECO:0000313" key="8">
    <source>
        <dbReference type="RefSeq" id="XP_014503221.1"/>
    </source>
</evidence>
<dbReference type="PROSITE" id="PS50966">
    <property type="entry name" value="ZF_SWIM"/>
    <property type="match status" value="1"/>
</dbReference>
<dbReference type="SMART" id="SM00575">
    <property type="entry name" value="ZnF_PMZ"/>
    <property type="match status" value="1"/>
</dbReference>
<dbReference type="OrthoDB" id="912350at2759"/>
<dbReference type="Pfam" id="PF03108">
    <property type="entry name" value="DBD_Tnp_Mut"/>
    <property type="match status" value="1"/>
</dbReference>
<evidence type="ECO:0000256" key="5">
    <source>
        <dbReference type="SAM" id="MobiDB-lite"/>
    </source>
</evidence>
<proteinExistence type="predicted"/>
<dbReference type="KEGG" id="vra:106763564"/>
<evidence type="ECO:0000259" key="6">
    <source>
        <dbReference type="PROSITE" id="PS50966"/>
    </source>
</evidence>
<keyword evidence="3" id="KW-0862">Zinc</keyword>
<keyword evidence="7" id="KW-1185">Reference proteome</keyword>
<dbReference type="GeneID" id="106763564"/>
<reference evidence="7" key="1">
    <citation type="journal article" date="2014" name="Nat. Commun.">
        <title>Genome sequence of mungbean and insights into evolution within Vigna species.</title>
        <authorList>
            <person name="Kang Y.J."/>
            <person name="Kim S.K."/>
            <person name="Kim M.Y."/>
            <person name="Lestari P."/>
            <person name="Kim K.H."/>
            <person name="Ha B.K."/>
            <person name="Jun T.H."/>
            <person name="Hwang W.J."/>
            <person name="Lee T."/>
            <person name="Lee J."/>
            <person name="Shim S."/>
            <person name="Yoon M.Y."/>
            <person name="Jang Y.E."/>
            <person name="Han K.S."/>
            <person name="Taeprayoon P."/>
            <person name="Yoon N."/>
            <person name="Somta P."/>
            <person name="Tanya P."/>
            <person name="Kim K.S."/>
            <person name="Gwag J.G."/>
            <person name="Moon J.K."/>
            <person name="Lee Y.H."/>
            <person name="Park B.S."/>
            <person name="Bombarely A."/>
            <person name="Doyle J.J."/>
            <person name="Jackson S.A."/>
            <person name="Schafleitner R."/>
            <person name="Srinives P."/>
            <person name="Varshney R.K."/>
            <person name="Lee S.H."/>
        </authorList>
    </citation>
    <scope>NUCLEOTIDE SEQUENCE [LARGE SCALE GENOMIC DNA]</scope>
    <source>
        <strain evidence="7">cv. VC1973A</strain>
    </source>
</reference>
<dbReference type="Pfam" id="PF04434">
    <property type="entry name" value="SWIM"/>
    <property type="match status" value="1"/>
</dbReference>
<name>A0A1S3UB21_VIGRR</name>
<dbReference type="Proteomes" id="UP000087766">
    <property type="component" value="Chromosome 6"/>
</dbReference>
<evidence type="ECO:0000256" key="3">
    <source>
        <dbReference type="ARBA" id="ARBA00022833"/>
    </source>
</evidence>
<evidence type="ECO:0000313" key="7">
    <source>
        <dbReference type="Proteomes" id="UP000087766"/>
    </source>
</evidence>
<reference evidence="8" key="2">
    <citation type="submission" date="2025-08" db="UniProtKB">
        <authorList>
            <consortium name="RefSeq"/>
        </authorList>
    </citation>
    <scope>IDENTIFICATION</scope>
    <source>
        <tissue evidence="8">Leaf</tissue>
    </source>
</reference>
<dbReference type="Pfam" id="PF10551">
    <property type="entry name" value="MULE"/>
    <property type="match status" value="1"/>
</dbReference>
<evidence type="ECO:0000256" key="1">
    <source>
        <dbReference type="ARBA" id="ARBA00022723"/>
    </source>
</evidence>
<dbReference type="InterPro" id="IPR007527">
    <property type="entry name" value="Znf_SWIM"/>
</dbReference>
<dbReference type="PANTHER" id="PTHR31973:SF187">
    <property type="entry name" value="MUTATOR TRANSPOSASE MUDRA PROTEIN"/>
    <property type="match status" value="1"/>
</dbReference>
<protein>
    <submittedName>
        <fullName evidence="8">Uncharacterized protein LOC106763564</fullName>
    </submittedName>
</protein>
<dbReference type="InterPro" id="IPR006564">
    <property type="entry name" value="Znf_PMZ"/>
</dbReference>
<feature type="compositionally biased region" description="Acidic residues" evidence="5">
    <location>
        <begin position="100"/>
        <end position="124"/>
    </location>
</feature>
<dbReference type="InterPro" id="IPR018289">
    <property type="entry name" value="MULE_transposase_dom"/>
</dbReference>
<organism evidence="7 8">
    <name type="scientific">Vigna radiata var. radiata</name>
    <name type="common">Mung bean</name>
    <name type="synonym">Phaseolus aureus</name>
    <dbReference type="NCBI Taxonomy" id="3916"/>
    <lineage>
        <taxon>Eukaryota</taxon>
        <taxon>Viridiplantae</taxon>
        <taxon>Streptophyta</taxon>
        <taxon>Embryophyta</taxon>
        <taxon>Tracheophyta</taxon>
        <taxon>Spermatophyta</taxon>
        <taxon>Magnoliopsida</taxon>
        <taxon>eudicotyledons</taxon>
        <taxon>Gunneridae</taxon>
        <taxon>Pentapetalae</taxon>
        <taxon>rosids</taxon>
        <taxon>fabids</taxon>
        <taxon>Fabales</taxon>
        <taxon>Fabaceae</taxon>
        <taxon>Papilionoideae</taxon>
        <taxon>50 kb inversion clade</taxon>
        <taxon>NPAAA clade</taxon>
        <taxon>indigoferoid/millettioid clade</taxon>
        <taxon>Phaseoleae</taxon>
        <taxon>Vigna</taxon>
    </lineage>
</organism>
<keyword evidence="1" id="KW-0479">Metal-binding</keyword>